<reference evidence="1 2" key="1">
    <citation type="submission" date="2020-08" db="EMBL/GenBank/DDBJ databases">
        <title>Genomic Encyclopedia of Type Strains, Phase III (KMG-III): the genomes of soil and plant-associated and newly described type strains.</title>
        <authorList>
            <person name="Whitman W."/>
        </authorList>
    </citation>
    <scope>NUCLEOTIDE SEQUENCE [LARGE SCALE GENOMIC DNA]</scope>
    <source>
        <strain evidence="1 2">CECT 8960</strain>
    </source>
</reference>
<organism evidence="1 2">
    <name type="scientific">Actinophytocola algeriensis</name>
    <dbReference type="NCBI Taxonomy" id="1768010"/>
    <lineage>
        <taxon>Bacteria</taxon>
        <taxon>Bacillati</taxon>
        <taxon>Actinomycetota</taxon>
        <taxon>Actinomycetes</taxon>
        <taxon>Pseudonocardiales</taxon>
        <taxon>Pseudonocardiaceae</taxon>
    </lineage>
</organism>
<dbReference type="RefSeq" id="WP_184815524.1">
    <property type="nucleotide sequence ID" value="NZ_JACHJQ010000010.1"/>
</dbReference>
<accession>A0A7W7QDK9</accession>
<comment type="caution">
    <text evidence="1">The sequence shown here is derived from an EMBL/GenBank/DDBJ whole genome shotgun (WGS) entry which is preliminary data.</text>
</comment>
<dbReference type="Proteomes" id="UP000520767">
    <property type="component" value="Unassembled WGS sequence"/>
</dbReference>
<dbReference type="EMBL" id="JACHJQ010000010">
    <property type="protein sequence ID" value="MBB4911498.1"/>
    <property type="molecule type" value="Genomic_DNA"/>
</dbReference>
<dbReference type="AlphaFoldDB" id="A0A7W7QDK9"/>
<protein>
    <submittedName>
        <fullName evidence="1">Uncharacterized protein</fullName>
    </submittedName>
</protein>
<evidence type="ECO:0000313" key="2">
    <source>
        <dbReference type="Proteomes" id="UP000520767"/>
    </source>
</evidence>
<name>A0A7W7QDK9_9PSEU</name>
<keyword evidence="2" id="KW-1185">Reference proteome</keyword>
<sequence>MTWQPNVINIVFDGPPLHEAPRFVEVEDDEGHPIRVGEWVPRDDGFWALRIECTAPDAAR</sequence>
<gene>
    <name evidence="1" type="ORF">FHR82_007768</name>
</gene>
<proteinExistence type="predicted"/>
<evidence type="ECO:0000313" key="1">
    <source>
        <dbReference type="EMBL" id="MBB4911498.1"/>
    </source>
</evidence>